<reference evidence="1 2" key="1">
    <citation type="submission" date="2021-11" db="EMBL/GenBank/DDBJ databases">
        <authorList>
            <person name="Islam A."/>
            <person name="Islam S."/>
            <person name="Flora M.S."/>
            <person name="Rahman M."/>
            <person name="Ziaur R.M."/>
            <person name="Epstein J.H."/>
            <person name="Hassan M."/>
            <person name="Klassen M."/>
            <person name="Woodard K."/>
            <person name="Webb A."/>
            <person name="Webby R.J."/>
            <person name="El Zowalaty M.E."/>
        </authorList>
    </citation>
    <scope>NUCLEOTIDE SEQUENCE [LARGE SCALE GENOMIC DNA]</scope>
    <source>
        <strain evidence="1">Pbs1</strain>
    </source>
</reference>
<protein>
    <submittedName>
        <fullName evidence="1">Uncharacterized protein</fullName>
    </submittedName>
</protein>
<organism evidence="1 2">
    <name type="scientific">Peronospora belbahrii</name>
    <dbReference type="NCBI Taxonomy" id="622444"/>
    <lineage>
        <taxon>Eukaryota</taxon>
        <taxon>Sar</taxon>
        <taxon>Stramenopiles</taxon>
        <taxon>Oomycota</taxon>
        <taxon>Peronosporomycetes</taxon>
        <taxon>Peronosporales</taxon>
        <taxon>Peronosporaceae</taxon>
        <taxon>Peronospora</taxon>
    </lineage>
</organism>
<dbReference type="Proteomes" id="UP001158986">
    <property type="component" value="Unassembled WGS sequence"/>
</dbReference>
<proteinExistence type="predicted"/>
<evidence type="ECO:0000313" key="1">
    <source>
        <dbReference type="EMBL" id="CAH0520247.1"/>
    </source>
</evidence>
<accession>A0ABN8D4B7</accession>
<keyword evidence="2" id="KW-1185">Reference proteome</keyword>
<evidence type="ECO:0000313" key="2">
    <source>
        <dbReference type="Proteomes" id="UP001158986"/>
    </source>
</evidence>
<dbReference type="EMBL" id="CAKLCB010000342">
    <property type="protein sequence ID" value="CAH0520247.1"/>
    <property type="molecule type" value="Genomic_DNA"/>
</dbReference>
<gene>
    <name evidence="1" type="ORF">PBS001_LOCUS6739</name>
</gene>
<comment type="caution">
    <text evidence="1">The sequence shown here is derived from an EMBL/GenBank/DDBJ whole genome shotgun (WGS) entry which is preliminary data.</text>
</comment>
<name>A0ABN8D4B7_9STRA</name>
<sequence>MTEELDGIKANGVWAILVPPKGAHILLTSVKLKAVQNDVDVRINSFQHSSGHEGVEVVLQDLLQDVWTIYRISR</sequence>